<dbReference type="RefSeq" id="WP_129206347.1">
    <property type="nucleotide sequence ID" value="NZ_BMGU01000001.1"/>
</dbReference>
<dbReference type="PROSITE" id="PS51729">
    <property type="entry name" value="GNAT_YJDJ"/>
    <property type="match status" value="1"/>
</dbReference>
<dbReference type="PANTHER" id="PTHR31435">
    <property type="entry name" value="PROTEIN NATD1"/>
    <property type="match status" value="1"/>
</dbReference>
<dbReference type="InterPro" id="IPR045057">
    <property type="entry name" value="Gcn5-rel_NAT"/>
</dbReference>
<dbReference type="AlphaFoldDB" id="A0A4Q1SGX2"/>
<dbReference type="Proteomes" id="UP000290253">
    <property type="component" value="Unassembled WGS sequence"/>
</dbReference>
<dbReference type="SUPFAM" id="SSF55729">
    <property type="entry name" value="Acyl-CoA N-acyltransferases (Nat)"/>
    <property type="match status" value="1"/>
</dbReference>
<keyword evidence="3" id="KW-1185">Reference proteome</keyword>
<proteinExistence type="predicted"/>
<protein>
    <submittedName>
        <fullName evidence="2">N-acetyltransferase</fullName>
    </submittedName>
</protein>
<evidence type="ECO:0000313" key="2">
    <source>
        <dbReference type="EMBL" id="RXS96597.1"/>
    </source>
</evidence>
<dbReference type="PANTHER" id="PTHR31435:SF10">
    <property type="entry name" value="BSR4717 PROTEIN"/>
    <property type="match status" value="1"/>
</dbReference>
<dbReference type="Gene3D" id="3.40.630.30">
    <property type="match status" value="1"/>
</dbReference>
<evidence type="ECO:0000259" key="1">
    <source>
        <dbReference type="PROSITE" id="PS51729"/>
    </source>
</evidence>
<accession>A0A4Q1SGX2</accession>
<comment type="caution">
    <text evidence="2">The sequence shown here is derived from an EMBL/GenBank/DDBJ whole genome shotgun (WGS) entry which is preliminary data.</text>
</comment>
<dbReference type="EMBL" id="SDMK01000001">
    <property type="protein sequence ID" value="RXS96597.1"/>
    <property type="molecule type" value="Genomic_DNA"/>
</dbReference>
<dbReference type="OrthoDB" id="9793389at2"/>
<dbReference type="Pfam" id="PF14542">
    <property type="entry name" value="Acetyltransf_CG"/>
    <property type="match status" value="1"/>
</dbReference>
<dbReference type="InterPro" id="IPR016181">
    <property type="entry name" value="Acyl_CoA_acyltransferase"/>
</dbReference>
<keyword evidence="2" id="KW-0808">Transferase</keyword>
<dbReference type="GO" id="GO:0016740">
    <property type="term" value="F:transferase activity"/>
    <property type="evidence" value="ECO:0007669"/>
    <property type="project" value="UniProtKB-KW"/>
</dbReference>
<feature type="domain" description="N-acetyltransferase" evidence="1">
    <location>
        <begin position="6"/>
        <end position="92"/>
    </location>
</feature>
<evidence type="ECO:0000313" key="3">
    <source>
        <dbReference type="Proteomes" id="UP000290253"/>
    </source>
</evidence>
<organism evidence="2 3">
    <name type="scientific">Silvibacterium dinghuense</name>
    <dbReference type="NCBI Taxonomy" id="1560006"/>
    <lineage>
        <taxon>Bacteria</taxon>
        <taxon>Pseudomonadati</taxon>
        <taxon>Acidobacteriota</taxon>
        <taxon>Terriglobia</taxon>
        <taxon>Terriglobales</taxon>
        <taxon>Acidobacteriaceae</taxon>
        <taxon>Silvibacterium</taxon>
    </lineage>
</organism>
<name>A0A4Q1SGX2_9BACT</name>
<reference evidence="2 3" key="1">
    <citation type="journal article" date="2016" name="Int. J. Syst. Evol. Microbiol.">
        <title>Acidipila dinghuensis sp. nov., an acidobacterium isolated from forest soil.</title>
        <authorList>
            <person name="Jiang Y.W."/>
            <person name="Wang J."/>
            <person name="Chen M.H."/>
            <person name="Lv Y.Y."/>
            <person name="Qiu L.H."/>
        </authorList>
    </citation>
    <scope>NUCLEOTIDE SEQUENCE [LARGE SCALE GENOMIC DNA]</scope>
    <source>
        <strain evidence="2 3">DHOF10</strain>
    </source>
</reference>
<sequence>MSDSKTTTVTRKRFEYEEEGHIAYMEFDTDDHGWLTLWHTEVPEALRGRGIAGILARSAFDHARENSLRVDVICPAAAAFVKKNPEYHNLVGKKS</sequence>
<gene>
    <name evidence="2" type="ORF">ESZ00_01195</name>
</gene>
<dbReference type="InterPro" id="IPR031165">
    <property type="entry name" value="GNAT_YJDJ"/>
</dbReference>